<accession>A0A7W8HDS2</accession>
<dbReference type="Pfam" id="PF04773">
    <property type="entry name" value="FecR"/>
    <property type="match status" value="1"/>
</dbReference>
<proteinExistence type="predicted"/>
<dbReference type="Proteomes" id="UP000532440">
    <property type="component" value="Unassembled WGS sequence"/>
</dbReference>
<feature type="signal peptide" evidence="1">
    <location>
        <begin position="1"/>
        <end position="37"/>
    </location>
</feature>
<sequence>MSGHPMNGSWSSPRLRRALAASGLVLVFSAGTSSARAVEPGAVIGHVKTVSGEAWIGPPGASVPAVVGASVRVGALMKTGPDATLGVTLRDNTVMSFGPRTELTVDEYLFEPDRGELKLGASMTRGTLNFISGMIARMRPEAQTVRTPTGTIGVRGTHFLVKIDDPAQ</sequence>
<protein>
    <recommendedName>
        <fullName evidence="2">FecR protein domain-containing protein</fullName>
    </recommendedName>
</protein>
<organism evidence="3 4">
    <name type="scientific">Quisquiliibacterium transsilvanicum</name>
    <dbReference type="NCBI Taxonomy" id="1549638"/>
    <lineage>
        <taxon>Bacteria</taxon>
        <taxon>Pseudomonadati</taxon>
        <taxon>Pseudomonadota</taxon>
        <taxon>Betaproteobacteria</taxon>
        <taxon>Burkholderiales</taxon>
        <taxon>Burkholderiaceae</taxon>
        <taxon>Quisquiliibacterium</taxon>
    </lineage>
</organism>
<feature type="chain" id="PRO_5031205460" description="FecR protein domain-containing protein" evidence="1">
    <location>
        <begin position="38"/>
        <end position="168"/>
    </location>
</feature>
<keyword evidence="1" id="KW-0732">Signal</keyword>
<evidence type="ECO:0000259" key="2">
    <source>
        <dbReference type="Pfam" id="PF04773"/>
    </source>
</evidence>
<dbReference type="InterPro" id="IPR006860">
    <property type="entry name" value="FecR"/>
</dbReference>
<comment type="caution">
    <text evidence="3">The sequence shown here is derived from an EMBL/GenBank/DDBJ whole genome shotgun (WGS) entry which is preliminary data.</text>
</comment>
<dbReference type="AlphaFoldDB" id="A0A7W8HDS2"/>
<dbReference type="PANTHER" id="PTHR38731">
    <property type="entry name" value="LIPL45-RELATED LIPOPROTEIN-RELATED"/>
    <property type="match status" value="1"/>
</dbReference>
<evidence type="ECO:0000256" key="1">
    <source>
        <dbReference type="SAM" id="SignalP"/>
    </source>
</evidence>
<name>A0A7W8HDS2_9BURK</name>
<gene>
    <name evidence="3" type="ORF">HNQ70_000094</name>
</gene>
<reference evidence="3 4" key="1">
    <citation type="submission" date="2020-08" db="EMBL/GenBank/DDBJ databases">
        <title>Genomic Encyclopedia of Type Strains, Phase IV (KMG-IV): sequencing the most valuable type-strain genomes for metagenomic binning, comparative biology and taxonomic classification.</title>
        <authorList>
            <person name="Goeker M."/>
        </authorList>
    </citation>
    <scope>NUCLEOTIDE SEQUENCE [LARGE SCALE GENOMIC DNA]</scope>
    <source>
        <strain evidence="3 4">DSM 29781</strain>
    </source>
</reference>
<evidence type="ECO:0000313" key="4">
    <source>
        <dbReference type="Proteomes" id="UP000532440"/>
    </source>
</evidence>
<dbReference type="RefSeq" id="WP_246434510.1">
    <property type="nucleotide sequence ID" value="NZ_BAABEW010000003.1"/>
</dbReference>
<dbReference type="EMBL" id="JACHGB010000001">
    <property type="protein sequence ID" value="MBB5270110.1"/>
    <property type="molecule type" value="Genomic_DNA"/>
</dbReference>
<keyword evidence="4" id="KW-1185">Reference proteome</keyword>
<evidence type="ECO:0000313" key="3">
    <source>
        <dbReference type="EMBL" id="MBB5270110.1"/>
    </source>
</evidence>
<feature type="domain" description="FecR protein" evidence="2">
    <location>
        <begin position="77"/>
        <end position="165"/>
    </location>
</feature>